<reference evidence="1 2" key="1">
    <citation type="submission" date="2018-10" db="EMBL/GenBank/DDBJ databases">
        <title>Sequencing the genomes of 1000 actinobacteria strains.</title>
        <authorList>
            <person name="Klenk H.-P."/>
        </authorList>
    </citation>
    <scope>NUCLEOTIDE SEQUENCE [LARGE SCALE GENOMIC DNA]</scope>
    <source>
        <strain evidence="1 2">DSM 45175</strain>
    </source>
</reference>
<dbReference type="RefSeq" id="WP_121156948.1">
    <property type="nucleotide sequence ID" value="NZ_RBKT01000001.1"/>
</dbReference>
<evidence type="ECO:0000313" key="1">
    <source>
        <dbReference type="EMBL" id="RKR88318.1"/>
    </source>
</evidence>
<protein>
    <submittedName>
        <fullName evidence="1">Uncharacterized protein</fullName>
    </submittedName>
</protein>
<organism evidence="1 2">
    <name type="scientific">Micromonospora pisi</name>
    <dbReference type="NCBI Taxonomy" id="589240"/>
    <lineage>
        <taxon>Bacteria</taxon>
        <taxon>Bacillati</taxon>
        <taxon>Actinomycetota</taxon>
        <taxon>Actinomycetes</taxon>
        <taxon>Micromonosporales</taxon>
        <taxon>Micromonosporaceae</taxon>
        <taxon>Micromonospora</taxon>
    </lineage>
</organism>
<sequence>MTSTTIDLRTFTTRPRVAARLDNPHVSSGLTVDPLRQAAKNAADTAAGRYATLEAGQAAEMLTKVFPGAHRVAFEISYDDPEVAAKLRAVWDAERRMLWHCPSDGQIGAHPDAVTRAEAEAYGGPVMPDLDTDTRDAIEIRLELAEDYGRGFFISAPETSPLVIQPGGGLTHARWWYEGDLRELTVPDAIAEAQRQRNEPKNMPAGELWVVSISHRHGTTVEVHQSESAARRGVAEFAREWWPEVSGHHGCPVDPPTADEEVTRLYFDTAQDESWSVDSVTLAYNEPAASPTTPARDAVQRVVTVGGVAAQFSGDELDTLARTAGEVVHGDGDLSGPQRELAGRAYRAHMAEMA</sequence>
<evidence type="ECO:0000313" key="2">
    <source>
        <dbReference type="Proteomes" id="UP000277671"/>
    </source>
</evidence>
<dbReference type="AlphaFoldDB" id="A0A495JIC8"/>
<dbReference type="OrthoDB" id="4120062at2"/>
<name>A0A495JIC8_9ACTN</name>
<comment type="caution">
    <text evidence="1">The sequence shown here is derived from an EMBL/GenBank/DDBJ whole genome shotgun (WGS) entry which is preliminary data.</text>
</comment>
<proteinExistence type="predicted"/>
<dbReference type="EMBL" id="RBKT01000001">
    <property type="protein sequence ID" value="RKR88318.1"/>
    <property type="molecule type" value="Genomic_DNA"/>
</dbReference>
<accession>A0A495JIC8</accession>
<dbReference type="Proteomes" id="UP000277671">
    <property type="component" value="Unassembled WGS sequence"/>
</dbReference>
<keyword evidence="2" id="KW-1185">Reference proteome</keyword>
<gene>
    <name evidence="1" type="ORF">BDK92_2629</name>
</gene>